<gene>
    <name evidence="1" type="ORF">MARSALSMR5_04125</name>
</gene>
<proteinExistence type="predicted"/>
<dbReference type="AlphaFoldDB" id="A0A1W6KFC3"/>
<accession>A0A1W6KFC3</accession>
<organism evidence="1 2">
    <name type="scientific">Marinobacter salarius</name>
    <dbReference type="NCBI Taxonomy" id="1420917"/>
    <lineage>
        <taxon>Bacteria</taxon>
        <taxon>Pseudomonadati</taxon>
        <taxon>Pseudomonadota</taxon>
        <taxon>Gammaproteobacteria</taxon>
        <taxon>Pseudomonadales</taxon>
        <taxon>Marinobacteraceae</taxon>
        <taxon>Marinobacter</taxon>
    </lineage>
</organism>
<dbReference type="EMBL" id="CP020932">
    <property type="protein sequence ID" value="ARM86145.1"/>
    <property type="molecule type" value="Genomic_DNA"/>
</dbReference>
<protein>
    <submittedName>
        <fullName evidence="1">Uncharacterized protein</fullName>
    </submittedName>
</protein>
<sequence length="103" mass="11936">METEQKTQAFASMIKRLRELYSGFEVSRWFALGTNDQAALRQITTSINRKLYDSSRSDRRHATNADTVAASLLEFLERKGYDLSTLRYDENGQVVQLKRKKKS</sequence>
<evidence type="ECO:0000313" key="1">
    <source>
        <dbReference type="EMBL" id="ARM86145.1"/>
    </source>
</evidence>
<name>A0A1W6KFC3_9GAMM</name>
<evidence type="ECO:0000313" key="2">
    <source>
        <dbReference type="Proteomes" id="UP000193100"/>
    </source>
</evidence>
<keyword evidence="1" id="KW-0614">Plasmid</keyword>
<dbReference type="RefSeq" id="WP_085682110.1">
    <property type="nucleotide sequence ID" value="NZ_CP020932.1"/>
</dbReference>
<dbReference type="GeneID" id="77258031"/>
<reference evidence="1 2" key="1">
    <citation type="submission" date="2017-04" db="EMBL/GenBank/DDBJ databases">
        <title>Genome Sequence of Marinobacter salarius strain SMR5 Isolated from a culture of the Diatom Skeletonema marinoi.</title>
        <authorList>
            <person name="Topel M."/>
            <person name="Pinder M.I.M."/>
            <person name="Johansson O.N."/>
            <person name="Kourtchenko O."/>
            <person name="Godhe A."/>
            <person name="Clarke A.K."/>
        </authorList>
    </citation>
    <scope>NUCLEOTIDE SEQUENCE [LARGE SCALE GENOMIC DNA]</scope>
    <source>
        <strain evidence="1 2">SMR5</strain>
        <plasmid evidence="2">Plasmid psmr5</plasmid>
    </source>
</reference>
<dbReference type="Proteomes" id="UP000193100">
    <property type="component" value="Plasmid pSMR5"/>
</dbReference>
<geneLocation type="plasmid" evidence="2">
    <name>psmr5</name>
</geneLocation>